<dbReference type="PANTHER" id="PTHR37464:SF1">
    <property type="entry name" value="BLL2463 PROTEIN"/>
    <property type="match status" value="1"/>
</dbReference>
<dbReference type="InterPro" id="IPR002035">
    <property type="entry name" value="VWF_A"/>
</dbReference>
<dbReference type="InterPro" id="IPR036465">
    <property type="entry name" value="vWFA_dom_sf"/>
</dbReference>
<comment type="caution">
    <text evidence="4">The sequence shown here is derived from an EMBL/GenBank/DDBJ whole genome shotgun (WGS) entry which is preliminary data.</text>
</comment>
<reference evidence="4 5" key="1">
    <citation type="submission" date="2019-02" db="EMBL/GenBank/DDBJ databases">
        <title>Deep-cultivation of Planctomycetes and their phenomic and genomic characterization uncovers novel biology.</title>
        <authorList>
            <person name="Wiegand S."/>
            <person name="Jogler M."/>
            <person name="Boedeker C."/>
            <person name="Pinto D."/>
            <person name="Vollmers J."/>
            <person name="Rivas-Marin E."/>
            <person name="Kohn T."/>
            <person name="Peeters S.H."/>
            <person name="Heuer A."/>
            <person name="Rast P."/>
            <person name="Oberbeckmann S."/>
            <person name="Bunk B."/>
            <person name="Jeske O."/>
            <person name="Meyerdierks A."/>
            <person name="Storesund J.E."/>
            <person name="Kallscheuer N."/>
            <person name="Luecker S."/>
            <person name="Lage O.M."/>
            <person name="Pohl T."/>
            <person name="Merkel B.J."/>
            <person name="Hornburger P."/>
            <person name="Mueller R.-W."/>
            <person name="Bruemmer F."/>
            <person name="Labrenz M."/>
            <person name="Spormann A.M."/>
            <person name="Op Den Camp H."/>
            <person name="Overmann J."/>
            <person name="Amann R."/>
            <person name="Jetten M.S.M."/>
            <person name="Mascher T."/>
            <person name="Medema M.H."/>
            <person name="Devos D.P."/>
            <person name="Kaster A.-K."/>
            <person name="Ovreas L."/>
            <person name="Rohde M."/>
            <person name="Galperin M.Y."/>
            <person name="Jogler C."/>
        </authorList>
    </citation>
    <scope>NUCLEOTIDE SEQUENCE [LARGE SCALE GENOMIC DNA]</scope>
    <source>
        <strain evidence="4 5">Pla52o</strain>
    </source>
</reference>
<keyword evidence="2" id="KW-0812">Transmembrane</keyword>
<dbReference type="PROSITE" id="PS50234">
    <property type="entry name" value="VWFA"/>
    <property type="match status" value="1"/>
</dbReference>
<dbReference type="NCBIfam" id="TIGR02226">
    <property type="entry name" value="two_anch"/>
    <property type="match status" value="1"/>
</dbReference>
<feature type="region of interest" description="Disordered" evidence="1">
    <location>
        <begin position="590"/>
        <end position="613"/>
    </location>
</feature>
<dbReference type="PANTHER" id="PTHR37464">
    <property type="entry name" value="BLL2463 PROTEIN"/>
    <property type="match status" value="1"/>
</dbReference>
<keyword evidence="5" id="KW-1185">Reference proteome</keyword>
<dbReference type="InterPro" id="IPR024163">
    <property type="entry name" value="Aerotolerance_reg_N"/>
</dbReference>
<feature type="domain" description="VWFA" evidence="3">
    <location>
        <begin position="92"/>
        <end position="228"/>
    </location>
</feature>
<name>A0A5C6CG34_9BACT</name>
<evidence type="ECO:0000256" key="2">
    <source>
        <dbReference type="SAM" id="Phobius"/>
    </source>
</evidence>
<proteinExistence type="predicted"/>
<evidence type="ECO:0000256" key="1">
    <source>
        <dbReference type="SAM" id="MobiDB-lite"/>
    </source>
</evidence>
<dbReference type="OrthoDB" id="228877at2"/>
<gene>
    <name evidence="4" type="ORF">Pla52o_25590</name>
</gene>
<protein>
    <recommendedName>
        <fullName evidence="3">VWFA domain-containing protein</fullName>
    </recommendedName>
</protein>
<dbReference type="AlphaFoldDB" id="A0A5C6CG34"/>
<dbReference type="InterPro" id="IPR011933">
    <property type="entry name" value="Double_TM_dom"/>
</dbReference>
<dbReference type="Pfam" id="PF13519">
    <property type="entry name" value="VWA_2"/>
    <property type="match status" value="1"/>
</dbReference>
<evidence type="ECO:0000313" key="4">
    <source>
        <dbReference type="EMBL" id="TWU23025.1"/>
    </source>
</evidence>
<sequence length="707" mass="77838">MSLLAPLYFAGALAIGLPILFHLIRRQPKGNIAFSSLMFLKPTPPRLTRRSRLDNWLLLLIRSLAILLLAAAFARPFFRSEAVTDSDASGQRFVLLLDTSASMKRVGVWEHAIGQVDRVIGELGKNDQLAIVAFDHEPRTLFPFEQSDELAADQRFSAARLSLQDLAPSWQDSDLGRALVYAADIAAASEAYQDGDQRDANLILISDMQSGSEIESLQRFTWPENVKLDVRAVRGKNAGNAWARILQSSGEDADAEGDPSGATSKRSGSRTEKRRVRVSNAVGTNASDFRLAWMTAENKTIDAMPVHVPPGESRTVSLPLPNADVTSLVLSGDEEPYDNAAYLVLPQPETANIVFVGDEENKQDPRDRLLYYLKQVPFDTPQRMVTITTDTNLIPDGPVQPGNAESTPMVVVTQPVDDAMAGRIGRFADAGGTVLLVLSEPDANWSSTLTALFEKSDEEAPGIEVSEAKLDDYAMLSHIDFEHPVFLPMADPQFNDFTKARFWSHRQISGLPEATKVLAKFDNGDPALIEHSVGDGHLIVLAAGWQPQASQLSLSTKFIPLMFSIFDRGRRARADGNRYRVGDRLDEAFGNPTPIAAPEGDESELTTLDSDNRLNRPGVFRMDQDGKTQTIAVNLVDSESRVEPMDATSLEKFGVLLGKSQSNVARKESERQSKDVELESNQKLWQWLMAAAMGLLVTETLLVRIRQ</sequence>
<dbReference type="Gene3D" id="3.40.50.880">
    <property type="match status" value="1"/>
</dbReference>
<feature type="transmembrane region" description="Helical" evidence="2">
    <location>
        <begin position="56"/>
        <end position="78"/>
    </location>
</feature>
<dbReference type="EMBL" id="SJPT01000004">
    <property type="protein sequence ID" value="TWU23025.1"/>
    <property type="molecule type" value="Genomic_DNA"/>
</dbReference>
<accession>A0A5C6CG34</accession>
<dbReference type="Proteomes" id="UP000316304">
    <property type="component" value="Unassembled WGS sequence"/>
</dbReference>
<dbReference type="CDD" id="cd00198">
    <property type="entry name" value="vWFA"/>
    <property type="match status" value="1"/>
</dbReference>
<keyword evidence="2" id="KW-0472">Membrane</keyword>
<organism evidence="4 5">
    <name type="scientific">Novipirellula galeiformis</name>
    <dbReference type="NCBI Taxonomy" id="2528004"/>
    <lineage>
        <taxon>Bacteria</taxon>
        <taxon>Pseudomonadati</taxon>
        <taxon>Planctomycetota</taxon>
        <taxon>Planctomycetia</taxon>
        <taxon>Pirellulales</taxon>
        <taxon>Pirellulaceae</taxon>
        <taxon>Novipirellula</taxon>
    </lineage>
</organism>
<feature type="region of interest" description="Disordered" evidence="1">
    <location>
        <begin position="249"/>
        <end position="279"/>
    </location>
</feature>
<dbReference type="InterPro" id="IPR029062">
    <property type="entry name" value="Class_I_gatase-like"/>
</dbReference>
<evidence type="ECO:0000313" key="5">
    <source>
        <dbReference type="Proteomes" id="UP000316304"/>
    </source>
</evidence>
<dbReference type="Pfam" id="PF07584">
    <property type="entry name" value="BatA"/>
    <property type="match status" value="1"/>
</dbReference>
<keyword evidence="2" id="KW-1133">Transmembrane helix</keyword>
<dbReference type="SUPFAM" id="SSF53300">
    <property type="entry name" value="vWA-like"/>
    <property type="match status" value="1"/>
</dbReference>
<dbReference type="RefSeq" id="WP_146594819.1">
    <property type="nucleotide sequence ID" value="NZ_SJPT01000004.1"/>
</dbReference>
<dbReference type="Gene3D" id="3.40.50.410">
    <property type="entry name" value="von Willebrand factor, type A domain"/>
    <property type="match status" value="1"/>
</dbReference>
<evidence type="ECO:0000259" key="3">
    <source>
        <dbReference type="PROSITE" id="PS50234"/>
    </source>
</evidence>
<feature type="transmembrane region" description="Helical" evidence="2">
    <location>
        <begin position="6"/>
        <end position="24"/>
    </location>
</feature>
<dbReference type="SMART" id="SM00327">
    <property type="entry name" value="VWA"/>
    <property type="match status" value="1"/>
</dbReference>